<comment type="similarity">
    <text evidence="1 5">Belongs to the MreC family.</text>
</comment>
<evidence type="ECO:0000313" key="9">
    <source>
        <dbReference type="EMBL" id="EKB31777.1"/>
    </source>
</evidence>
<dbReference type="PATRIC" id="fig|742823.3.peg.648"/>
<dbReference type="InterPro" id="IPR055342">
    <property type="entry name" value="MreC_beta-barrel_core"/>
</dbReference>
<dbReference type="InterPro" id="IPR042175">
    <property type="entry name" value="Cell/Rod_MreC_2"/>
</dbReference>
<dbReference type="STRING" id="742823.HMPREF9465_00645"/>
<dbReference type="Gene3D" id="2.40.10.350">
    <property type="entry name" value="Rod shape-determining protein MreC, domain 2"/>
    <property type="match status" value="1"/>
</dbReference>
<evidence type="ECO:0000256" key="5">
    <source>
        <dbReference type="PIRNR" id="PIRNR038471"/>
    </source>
</evidence>
<dbReference type="eggNOG" id="COG1792">
    <property type="taxonomic scope" value="Bacteria"/>
</dbReference>
<dbReference type="AlphaFoldDB" id="K1JVS3"/>
<keyword evidence="6" id="KW-0175">Coiled coil</keyword>
<feature type="transmembrane region" description="Helical" evidence="7">
    <location>
        <begin position="15"/>
        <end position="32"/>
    </location>
</feature>
<name>K1JVS3_9BURK</name>
<dbReference type="GO" id="GO:0008360">
    <property type="term" value="P:regulation of cell shape"/>
    <property type="evidence" value="ECO:0007669"/>
    <property type="project" value="UniProtKB-KW"/>
</dbReference>
<evidence type="ECO:0000256" key="7">
    <source>
        <dbReference type="SAM" id="Phobius"/>
    </source>
</evidence>
<comment type="function">
    <text evidence="5">Involved in formation and maintenance of cell shape.</text>
</comment>
<evidence type="ECO:0000256" key="2">
    <source>
        <dbReference type="ARBA" id="ARBA00013855"/>
    </source>
</evidence>
<evidence type="ECO:0000259" key="8">
    <source>
        <dbReference type="Pfam" id="PF04085"/>
    </source>
</evidence>
<evidence type="ECO:0000256" key="1">
    <source>
        <dbReference type="ARBA" id="ARBA00009369"/>
    </source>
</evidence>
<feature type="domain" description="Rod shape-determining protein MreC beta-barrel core" evidence="8">
    <location>
        <begin position="127"/>
        <end position="272"/>
    </location>
</feature>
<proteinExistence type="inferred from homology"/>
<dbReference type="InterPro" id="IPR007221">
    <property type="entry name" value="MreC"/>
</dbReference>
<organism evidence="9 10">
    <name type="scientific">Sutterella wadsworthensis 2_1_59BFAA</name>
    <dbReference type="NCBI Taxonomy" id="742823"/>
    <lineage>
        <taxon>Bacteria</taxon>
        <taxon>Pseudomonadati</taxon>
        <taxon>Pseudomonadota</taxon>
        <taxon>Betaproteobacteria</taxon>
        <taxon>Burkholderiales</taxon>
        <taxon>Sutterellaceae</taxon>
        <taxon>Sutterella</taxon>
    </lineage>
</organism>
<dbReference type="RefSeq" id="WP_005434113.1">
    <property type="nucleotide sequence ID" value="NZ_JH815514.1"/>
</dbReference>
<dbReference type="GO" id="GO:0005886">
    <property type="term" value="C:plasma membrane"/>
    <property type="evidence" value="ECO:0007669"/>
    <property type="project" value="TreeGrafter"/>
</dbReference>
<accession>K1JVS3</accession>
<keyword evidence="10" id="KW-1185">Reference proteome</keyword>
<keyword evidence="3 5" id="KW-0133">Cell shape</keyword>
<keyword evidence="7" id="KW-0472">Membrane</keyword>
<dbReference type="NCBIfam" id="TIGR00219">
    <property type="entry name" value="mreC"/>
    <property type="match status" value="1"/>
</dbReference>
<dbReference type="PANTHER" id="PTHR34138">
    <property type="entry name" value="CELL SHAPE-DETERMINING PROTEIN MREC"/>
    <property type="match status" value="1"/>
</dbReference>
<dbReference type="EMBL" id="ADMG01000017">
    <property type="protein sequence ID" value="EKB31777.1"/>
    <property type="molecule type" value="Genomic_DNA"/>
</dbReference>
<reference evidence="9 10" key="1">
    <citation type="submission" date="2012-05" db="EMBL/GenBank/DDBJ databases">
        <title>The Genome Sequence of Sutterella wadsworthensis 2_1_59BFAA.</title>
        <authorList>
            <consortium name="The Broad Institute Genome Sequencing Platform"/>
            <person name="Earl A."/>
            <person name="Ward D."/>
            <person name="Feldgarden M."/>
            <person name="Gevers D."/>
            <person name="Daigneault M."/>
            <person name="Strauss J."/>
            <person name="Allen-Vercoe E."/>
            <person name="Walker B."/>
            <person name="Young S.K."/>
            <person name="Zeng Q."/>
            <person name="Gargeya S."/>
            <person name="Fitzgerald M."/>
            <person name="Haas B."/>
            <person name="Abouelleil A."/>
            <person name="Alvarado L."/>
            <person name="Arachchi H.M."/>
            <person name="Berlin A.M."/>
            <person name="Chapman S.B."/>
            <person name="Goldberg J."/>
            <person name="Griggs A."/>
            <person name="Gujja S."/>
            <person name="Hansen M."/>
            <person name="Howarth C."/>
            <person name="Imamovic A."/>
            <person name="Larimer J."/>
            <person name="McCowen C."/>
            <person name="Montmayeur A."/>
            <person name="Murphy C."/>
            <person name="Neiman D."/>
            <person name="Pearson M."/>
            <person name="Priest M."/>
            <person name="Roberts A."/>
            <person name="Saif S."/>
            <person name="Shea T."/>
            <person name="Sisk P."/>
            <person name="Sykes S."/>
            <person name="Wortman J."/>
            <person name="Nusbaum C."/>
            <person name="Birren B."/>
        </authorList>
    </citation>
    <scope>NUCLEOTIDE SEQUENCE [LARGE SCALE GENOMIC DNA]</scope>
    <source>
        <strain evidence="9 10">2_1_59BFAA</strain>
    </source>
</reference>
<sequence length="297" mass="33148">MEYGPPPLFRQGISARARFLFFVLICVILILVDGRLRSLDNFRSAVISFTTPMVHVATLPITLLGEGEGYFISKVKLKTANDQLLEENQKLSLEVARLREMREENERLRQLVNAVPREADRVVTGEVLGRVSDQFTRRLQINLGEKSGIVQGMPVIGAFGILGQITRVAATQSEITLITDHRQRIAVMNERTGERYILAGTGEELMDLLFVQPSADIKGGDRLVTSGLDKIFPRQIMVGTVNETLHKPGETYMAVSVIPSVELEDIQFATVILTNPNVTSVFDKKDKDSTIRRRAGR</sequence>
<evidence type="ECO:0000256" key="4">
    <source>
        <dbReference type="ARBA" id="ARBA00032089"/>
    </source>
</evidence>
<gene>
    <name evidence="9" type="ORF">HMPREF9465_00645</name>
</gene>
<dbReference type="PANTHER" id="PTHR34138:SF1">
    <property type="entry name" value="CELL SHAPE-DETERMINING PROTEIN MREC"/>
    <property type="match status" value="1"/>
</dbReference>
<dbReference type="HOGENOM" id="CLU_042663_2_0_4"/>
<evidence type="ECO:0000313" key="10">
    <source>
        <dbReference type="Proteomes" id="UP000005835"/>
    </source>
</evidence>
<dbReference type="Proteomes" id="UP000005835">
    <property type="component" value="Unassembled WGS sequence"/>
</dbReference>
<dbReference type="PIRSF" id="PIRSF038471">
    <property type="entry name" value="MreC"/>
    <property type="match status" value="1"/>
</dbReference>
<comment type="caution">
    <text evidence="9">The sequence shown here is derived from an EMBL/GenBank/DDBJ whole genome shotgun (WGS) entry which is preliminary data.</text>
</comment>
<protein>
    <recommendedName>
        <fullName evidence="2 5">Cell shape-determining protein MreC</fullName>
    </recommendedName>
    <alternativeName>
        <fullName evidence="4 5">Cell shape protein MreC</fullName>
    </alternativeName>
</protein>
<dbReference type="Gene3D" id="2.40.10.340">
    <property type="entry name" value="Rod shape-determining protein MreC, domain 1"/>
    <property type="match status" value="1"/>
</dbReference>
<dbReference type="InterPro" id="IPR042177">
    <property type="entry name" value="Cell/Rod_1"/>
</dbReference>
<evidence type="ECO:0000256" key="6">
    <source>
        <dbReference type="SAM" id="Coils"/>
    </source>
</evidence>
<dbReference type="Pfam" id="PF04085">
    <property type="entry name" value="MreC"/>
    <property type="match status" value="1"/>
</dbReference>
<keyword evidence="7" id="KW-1133">Transmembrane helix</keyword>
<keyword evidence="7" id="KW-0812">Transmembrane</keyword>
<evidence type="ECO:0000256" key="3">
    <source>
        <dbReference type="ARBA" id="ARBA00022960"/>
    </source>
</evidence>
<dbReference type="OrthoDB" id="9808025at2"/>
<feature type="coiled-coil region" evidence="6">
    <location>
        <begin position="74"/>
        <end position="118"/>
    </location>
</feature>